<dbReference type="Gene3D" id="4.10.1000.10">
    <property type="entry name" value="Zinc finger, CCCH-type"/>
    <property type="match status" value="1"/>
</dbReference>
<evidence type="ECO:0000313" key="11">
    <source>
        <dbReference type="EMBL" id="UJO24897.1"/>
    </source>
</evidence>
<dbReference type="Proteomes" id="UP000756132">
    <property type="component" value="Chromosome 13"/>
</dbReference>
<dbReference type="InterPro" id="IPR000571">
    <property type="entry name" value="Znf_CCCH"/>
</dbReference>
<accession>A0A9Q8UWH0</accession>
<dbReference type="AlphaFoldDB" id="A0A9Q8UWH0"/>
<dbReference type="KEGG" id="ffu:CLAFUR5_14177"/>
<evidence type="ECO:0000256" key="3">
    <source>
        <dbReference type="ARBA" id="ARBA00022723"/>
    </source>
</evidence>
<feature type="domain" description="C3H1-type" evidence="9">
    <location>
        <begin position="31"/>
        <end position="58"/>
    </location>
</feature>
<keyword evidence="11" id="KW-0347">Helicase</keyword>
<gene>
    <name evidence="11" type="ORF">CLAFUR5_14177</name>
</gene>
<keyword evidence="4" id="KW-0677">Repeat</keyword>
<dbReference type="GO" id="GO:0004842">
    <property type="term" value="F:ubiquitin-protein transferase activity"/>
    <property type="evidence" value="ECO:0007669"/>
    <property type="project" value="TreeGrafter"/>
</dbReference>
<dbReference type="Pfam" id="PF01485">
    <property type="entry name" value="IBR"/>
    <property type="match status" value="1"/>
</dbReference>
<keyword evidence="11" id="KW-0378">Hydrolase</keyword>
<evidence type="ECO:0000259" key="10">
    <source>
        <dbReference type="PROSITE" id="PS51873"/>
    </source>
</evidence>
<keyword evidence="7 8" id="KW-0862">Zinc</keyword>
<dbReference type="GO" id="GO:0043161">
    <property type="term" value="P:proteasome-mediated ubiquitin-dependent protein catabolic process"/>
    <property type="evidence" value="ECO:0007669"/>
    <property type="project" value="TreeGrafter"/>
</dbReference>
<dbReference type="PROSITE" id="PS51873">
    <property type="entry name" value="TRIAD"/>
    <property type="match status" value="1"/>
</dbReference>
<evidence type="ECO:0000256" key="6">
    <source>
        <dbReference type="ARBA" id="ARBA00022786"/>
    </source>
</evidence>
<keyword evidence="12" id="KW-1185">Reference proteome</keyword>
<evidence type="ECO:0000256" key="5">
    <source>
        <dbReference type="ARBA" id="ARBA00022771"/>
    </source>
</evidence>
<keyword evidence="11" id="KW-0547">Nucleotide-binding</keyword>
<feature type="domain" description="C3H1-type" evidence="9">
    <location>
        <begin position="73"/>
        <end position="100"/>
    </location>
</feature>
<sequence length="832" mass="91798">MDHCRFGARCNNKNCKYRHDGIGAARSGAAQRSEKVCVFFQQGKCVKGAECTYRHERVSRAEGLAAESPVLDLRSLITCKFHIEGKCLKGRECPYAHPENTAADGPEADDTADSFQRIYSGAHVCFTAGGAVSSIALTHEFSTVRLTGLPLSTTKSSAHEFVNALGCAIPETVTIEVLPTAASAVVYVTAQDSTFARTFCANLKANPFNRADLSGVNAAKVRTRLPGWTATGYSRRDKVAVTWQNPTRSAELRYRPSDDITALVVHALFKTGTLKLCGQKVYAGGTPTLQGRWTTLVLQNVPFNITEADIENSIPTAFHPEEVEIPDVDDDGPEAASALIESLLSKIGPLEFTEVTGPHRKYSKAIARYFDESDAKDAVARLQATTCDFLNGGQLKLELLTSYTFRVAKLIYDSVEDQLANLVADCEDNKVMYKVSFDPRRRFATIRLESVSSSNVVAATKTVKAITDGILMEDDDGPIWKPSLRHESHTSAAVQRLADIWGVRILCHQAKRNIRYYGPPEHFRYIKQAVYGLLRAGTATSRSLPLDDSQFKWTCQQGLAQIRTRLGADNVSLDIISRPKKLKVTGSETTFQWAAGLLAMHKGDSSFPDCTICFTPADDPLTLSCAHVYCHECFEGLCTSTDATTADFKIICRGQDDQCMRAVPLKEVQAHLAPGILEEVLESSFVSHIRRRPQHYRYCPTPNCGHIFKLRQDQLAEHRHCSQCFGVICTSCFEQHDESLSCEEHRDLSTGGYEAFERFKRATDVKDCPRCKTPLEKIGGCNHITCGGCRAHICWVCLATFDTREPCYVHMNDAHGGIGLPAEANGDDDDED</sequence>
<evidence type="ECO:0000256" key="7">
    <source>
        <dbReference type="ARBA" id="ARBA00022833"/>
    </source>
</evidence>
<dbReference type="InterPro" id="IPR036855">
    <property type="entry name" value="Znf_CCCH_sf"/>
</dbReference>
<dbReference type="GO" id="GO:0008270">
    <property type="term" value="F:zinc ion binding"/>
    <property type="evidence" value="ECO:0007669"/>
    <property type="project" value="UniProtKB-KW"/>
</dbReference>
<dbReference type="InterPro" id="IPR002867">
    <property type="entry name" value="IBR_dom"/>
</dbReference>
<dbReference type="SMART" id="SM00356">
    <property type="entry name" value="ZnF_C3H1"/>
    <property type="match status" value="2"/>
</dbReference>
<protein>
    <submittedName>
        <fullName evidence="11">ATP-dependent RNA helicase DEAH12, chloroplastic</fullName>
    </submittedName>
</protein>
<dbReference type="Pfam" id="PF22191">
    <property type="entry name" value="IBR_1"/>
    <property type="match status" value="1"/>
</dbReference>
<dbReference type="PROSITE" id="PS50103">
    <property type="entry name" value="ZF_C3H1"/>
    <property type="match status" value="2"/>
</dbReference>
<evidence type="ECO:0000256" key="4">
    <source>
        <dbReference type="ARBA" id="ARBA00022737"/>
    </source>
</evidence>
<evidence type="ECO:0000259" key="9">
    <source>
        <dbReference type="PROSITE" id="PS50103"/>
    </source>
</evidence>
<dbReference type="OrthoDB" id="3630991at2759"/>
<keyword evidence="5 8" id="KW-0863">Zinc-finger</keyword>
<evidence type="ECO:0000256" key="1">
    <source>
        <dbReference type="ARBA" id="ARBA00004906"/>
    </source>
</evidence>
<dbReference type="InterPro" id="IPR013083">
    <property type="entry name" value="Znf_RING/FYVE/PHD"/>
</dbReference>
<dbReference type="PANTHER" id="PTHR22770">
    <property type="entry name" value="UBIQUITIN CONJUGATING ENZYME 7 INTERACTING PROTEIN-RELATED"/>
    <property type="match status" value="1"/>
</dbReference>
<evidence type="ECO:0000256" key="2">
    <source>
        <dbReference type="ARBA" id="ARBA00022679"/>
    </source>
</evidence>
<dbReference type="GeneID" id="71994055"/>
<keyword evidence="2" id="KW-0808">Transferase</keyword>
<dbReference type="InterPro" id="IPR051628">
    <property type="entry name" value="LUBAC_E3_Ligases"/>
</dbReference>
<keyword evidence="11" id="KW-0067">ATP-binding</keyword>
<dbReference type="SUPFAM" id="SSF57850">
    <property type="entry name" value="RING/U-box"/>
    <property type="match status" value="2"/>
</dbReference>
<name>A0A9Q8UWH0_PASFU</name>
<dbReference type="PANTHER" id="PTHR22770:SF13">
    <property type="entry name" value="RING-TYPE DOMAIN-CONTAINING PROTEIN"/>
    <property type="match status" value="1"/>
</dbReference>
<evidence type="ECO:0000256" key="8">
    <source>
        <dbReference type="PROSITE-ProRule" id="PRU00723"/>
    </source>
</evidence>
<dbReference type="InterPro" id="IPR044066">
    <property type="entry name" value="TRIAD_supradom"/>
</dbReference>
<feature type="zinc finger region" description="C3H1-type" evidence="8">
    <location>
        <begin position="31"/>
        <end position="58"/>
    </location>
</feature>
<dbReference type="CDD" id="cd20335">
    <property type="entry name" value="BRcat_RBR"/>
    <property type="match status" value="1"/>
</dbReference>
<keyword evidence="3 8" id="KW-0479">Metal-binding</keyword>
<keyword evidence="6" id="KW-0833">Ubl conjugation pathway</keyword>
<feature type="domain" description="RING-type" evidence="10">
    <location>
        <begin position="606"/>
        <end position="823"/>
    </location>
</feature>
<organism evidence="11 12">
    <name type="scientific">Passalora fulva</name>
    <name type="common">Tomato leaf mold</name>
    <name type="synonym">Cladosporium fulvum</name>
    <dbReference type="NCBI Taxonomy" id="5499"/>
    <lineage>
        <taxon>Eukaryota</taxon>
        <taxon>Fungi</taxon>
        <taxon>Dikarya</taxon>
        <taxon>Ascomycota</taxon>
        <taxon>Pezizomycotina</taxon>
        <taxon>Dothideomycetes</taxon>
        <taxon>Dothideomycetidae</taxon>
        <taxon>Mycosphaerellales</taxon>
        <taxon>Mycosphaerellaceae</taxon>
        <taxon>Fulvia</taxon>
    </lineage>
</organism>
<proteinExistence type="predicted"/>
<dbReference type="GO" id="GO:0004386">
    <property type="term" value="F:helicase activity"/>
    <property type="evidence" value="ECO:0007669"/>
    <property type="project" value="UniProtKB-KW"/>
</dbReference>
<dbReference type="Gene3D" id="1.20.120.1750">
    <property type="match status" value="1"/>
</dbReference>
<dbReference type="CDD" id="cd22585">
    <property type="entry name" value="Rcat_RBR_DEAH12-like"/>
    <property type="match status" value="1"/>
</dbReference>
<dbReference type="EMBL" id="CP090175">
    <property type="protein sequence ID" value="UJO24897.1"/>
    <property type="molecule type" value="Genomic_DNA"/>
</dbReference>
<reference evidence="11" key="2">
    <citation type="journal article" date="2022" name="Microb. Genom.">
        <title>A chromosome-scale genome assembly of the tomato pathogen Cladosporium fulvum reveals a compartmentalized genome architecture and the presence of a dispensable chromosome.</title>
        <authorList>
            <person name="Zaccaron A.Z."/>
            <person name="Chen L.H."/>
            <person name="Samaras A."/>
            <person name="Stergiopoulos I."/>
        </authorList>
    </citation>
    <scope>NUCLEOTIDE SEQUENCE</scope>
    <source>
        <strain evidence="11">Race5_Kim</strain>
    </source>
</reference>
<dbReference type="GO" id="GO:0097039">
    <property type="term" value="P:protein linear polyubiquitination"/>
    <property type="evidence" value="ECO:0007669"/>
    <property type="project" value="TreeGrafter"/>
</dbReference>
<comment type="pathway">
    <text evidence="1">Protein modification; protein ubiquitination.</text>
</comment>
<dbReference type="GO" id="GO:0043130">
    <property type="term" value="F:ubiquitin binding"/>
    <property type="evidence" value="ECO:0007669"/>
    <property type="project" value="TreeGrafter"/>
</dbReference>
<dbReference type="SUPFAM" id="SSF90229">
    <property type="entry name" value="CCCH zinc finger"/>
    <property type="match status" value="2"/>
</dbReference>
<dbReference type="Gene3D" id="3.30.40.10">
    <property type="entry name" value="Zinc/RING finger domain, C3HC4 (zinc finger)"/>
    <property type="match status" value="1"/>
</dbReference>
<dbReference type="GO" id="GO:0000151">
    <property type="term" value="C:ubiquitin ligase complex"/>
    <property type="evidence" value="ECO:0007669"/>
    <property type="project" value="TreeGrafter"/>
</dbReference>
<dbReference type="RefSeq" id="XP_047769263.1">
    <property type="nucleotide sequence ID" value="XM_047913325.1"/>
</dbReference>
<feature type="zinc finger region" description="C3H1-type" evidence="8">
    <location>
        <begin position="73"/>
        <end position="100"/>
    </location>
</feature>
<evidence type="ECO:0000313" key="12">
    <source>
        <dbReference type="Proteomes" id="UP000756132"/>
    </source>
</evidence>
<reference evidence="11" key="1">
    <citation type="submission" date="2021-12" db="EMBL/GenBank/DDBJ databases">
        <authorList>
            <person name="Zaccaron A."/>
            <person name="Stergiopoulos I."/>
        </authorList>
    </citation>
    <scope>NUCLEOTIDE SEQUENCE</scope>
    <source>
        <strain evidence="11">Race5_Kim</strain>
    </source>
</reference>